<dbReference type="SUPFAM" id="SSF57701">
    <property type="entry name" value="Zn2/Cys6 DNA-binding domain"/>
    <property type="match status" value="1"/>
</dbReference>
<protein>
    <submittedName>
        <fullName evidence="10">Fungal-specific transcription factor domain-domain-containing protein</fullName>
    </submittedName>
</protein>
<dbReference type="GO" id="GO:0043565">
    <property type="term" value="F:sequence-specific DNA binding"/>
    <property type="evidence" value="ECO:0007669"/>
    <property type="project" value="TreeGrafter"/>
</dbReference>
<evidence type="ECO:0000256" key="4">
    <source>
        <dbReference type="ARBA" id="ARBA00023015"/>
    </source>
</evidence>
<comment type="subcellular location">
    <subcellularLocation>
        <location evidence="1">Nucleus</location>
    </subcellularLocation>
</comment>
<keyword evidence="4" id="KW-0805">Transcription regulation</keyword>
<keyword evidence="6" id="KW-0804">Transcription</keyword>
<dbReference type="GO" id="GO:0008270">
    <property type="term" value="F:zinc ion binding"/>
    <property type="evidence" value="ECO:0007669"/>
    <property type="project" value="InterPro"/>
</dbReference>
<sequence>MSSYPLPSISTLSQVLAAATPIDPGLLAEDGMPPPLSSNHTHRSTSGYSSFERSAARDDDSRWDGYNEQPSTSSRNIQPWDQDYHDDHVTSRSASPPRKKRPRQSKGRQGNTVSELEGFDPSQELEYSHPSQDPKLGPIFVHPQPNAAQACVRCHRIKRKCDNARPRCAGCEKSDVACVFELSAATSGFVHQLKAESSGLHAQISAAHQRIAELESLLSQNAGHTSSDPWQPRDSFPIISESRTSPLRIAETFTTADFATLAQSVLTPHTEQVQLNQTIHQPLPEYASAKASVDTFFDRCSLSYPLLGKAELLHDLDELYLRKSQEIDPSKLAPLSEVTAGKDVIVLMVIAIGTIIGERVSSLVKGSSRTYKTLAMSGFSSVVNRKDILSVQALILLGIYSLYDPSDISLWHVVGLGSRIAVEVGLHRHQDSPSKEAEQRKRVFWSLYSLDRLISNALGRPFALPDADIDVERPSPLPEDGRIDSVPTTVVTDHIINLRQLSGRIYTALYSVSSQHNSSDQTDRDGILSDLLFKLDANSTISIDGGKKANTINHNTWLTLASHQIRCDLYRPSALYPTPSDDGLSELYQSSSRCVELYLDIWRNNRLAYNAINVYAQLVATFALVYSLAEFDGRQIDGEWREEVVRRLSHCQEILKIFGKVLPGSVKYSEVFERICATLASKYRTNGDVKSTNATTGSRWSSRRQNGASTDTYTSSSKITTAAQVTTEGVEAIIPGTSRAEAWEAMMDLWRSGMDLSMDLTALEALSDQAEIAGRAKASGELELIERLF</sequence>
<evidence type="ECO:0000256" key="1">
    <source>
        <dbReference type="ARBA" id="ARBA00004123"/>
    </source>
</evidence>
<dbReference type="InterPro" id="IPR001138">
    <property type="entry name" value="Zn2Cys6_DnaBD"/>
</dbReference>
<proteinExistence type="predicted"/>
<gene>
    <name evidence="10" type="ORF">BCR39DRAFT_523766</name>
</gene>
<dbReference type="InterPro" id="IPR052202">
    <property type="entry name" value="Yeast_MetPath_Reg"/>
</dbReference>
<dbReference type="Pfam" id="PF00172">
    <property type="entry name" value="Zn_clus"/>
    <property type="match status" value="1"/>
</dbReference>
<comment type="caution">
    <text evidence="10">The sequence shown here is derived from an EMBL/GenBank/DDBJ whole genome shotgun (WGS) entry which is preliminary data.</text>
</comment>
<evidence type="ECO:0000256" key="2">
    <source>
        <dbReference type="ARBA" id="ARBA00022723"/>
    </source>
</evidence>
<dbReference type="GO" id="GO:0045944">
    <property type="term" value="P:positive regulation of transcription by RNA polymerase II"/>
    <property type="evidence" value="ECO:0007669"/>
    <property type="project" value="TreeGrafter"/>
</dbReference>
<dbReference type="Proteomes" id="UP000193986">
    <property type="component" value="Unassembled WGS sequence"/>
</dbReference>
<evidence type="ECO:0000256" key="8">
    <source>
        <dbReference type="SAM" id="MobiDB-lite"/>
    </source>
</evidence>
<dbReference type="InterPro" id="IPR036864">
    <property type="entry name" value="Zn2-C6_fun-type_DNA-bd_sf"/>
</dbReference>
<evidence type="ECO:0000259" key="9">
    <source>
        <dbReference type="PROSITE" id="PS50048"/>
    </source>
</evidence>
<feature type="compositionally biased region" description="Polar residues" evidence="8">
    <location>
        <begin position="68"/>
        <end position="79"/>
    </location>
</feature>
<feature type="region of interest" description="Disordered" evidence="8">
    <location>
        <begin position="24"/>
        <end position="137"/>
    </location>
</feature>
<keyword evidence="11" id="KW-1185">Reference proteome</keyword>
<feature type="compositionally biased region" description="Basic residues" evidence="8">
    <location>
        <begin position="97"/>
        <end position="106"/>
    </location>
</feature>
<keyword evidence="3" id="KW-0862">Zinc</keyword>
<dbReference type="CDD" id="cd00067">
    <property type="entry name" value="GAL4"/>
    <property type="match status" value="1"/>
</dbReference>
<evidence type="ECO:0000256" key="6">
    <source>
        <dbReference type="ARBA" id="ARBA00023163"/>
    </source>
</evidence>
<dbReference type="PANTHER" id="PTHR47782:SF12">
    <property type="entry name" value="ZN(II)2CYS6 TRANSCRIPTION FACTOR (EUROFUNG)"/>
    <property type="match status" value="1"/>
</dbReference>
<dbReference type="PANTHER" id="PTHR47782">
    <property type="entry name" value="ZN(II)2CYS6 TRANSCRIPTION FACTOR (EUROFUNG)-RELATED"/>
    <property type="match status" value="1"/>
</dbReference>
<dbReference type="SMART" id="SM00906">
    <property type="entry name" value="Fungal_trans"/>
    <property type="match status" value="1"/>
</dbReference>
<evidence type="ECO:0000256" key="3">
    <source>
        <dbReference type="ARBA" id="ARBA00022833"/>
    </source>
</evidence>
<dbReference type="EMBL" id="MCFC01000010">
    <property type="protein sequence ID" value="ORY32288.1"/>
    <property type="molecule type" value="Genomic_DNA"/>
</dbReference>
<dbReference type="InParanoid" id="A0A1Y2BBS8"/>
<feature type="compositionally biased region" description="Basic and acidic residues" evidence="8">
    <location>
        <begin position="54"/>
        <end position="65"/>
    </location>
</feature>
<dbReference type="AlphaFoldDB" id="A0A1Y2BBS8"/>
<feature type="domain" description="Zn(2)-C6 fungal-type" evidence="9">
    <location>
        <begin position="150"/>
        <end position="180"/>
    </location>
</feature>
<organism evidence="10 11">
    <name type="scientific">Naematelia encephala</name>
    <dbReference type="NCBI Taxonomy" id="71784"/>
    <lineage>
        <taxon>Eukaryota</taxon>
        <taxon>Fungi</taxon>
        <taxon>Dikarya</taxon>
        <taxon>Basidiomycota</taxon>
        <taxon>Agaricomycotina</taxon>
        <taxon>Tremellomycetes</taxon>
        <taxon>Tremellales</taxon>
        <taxon>Naemateliaceae</taxon>
        <taxon>Naematelia</taxon>
    </lineage>
</organism>
<accession>A0A1Y2BBS8</accession>
<evidence type="ECO:0000256" key="7">
    <source>
        <dbReference type="ARBA" id="ARBA00023242"/>
    </source>
</evidence>
<evidence type="ECO:0000256" key="5">
    <source>
        <dbReference type="ARBA" id="ARBA00023125"/>
    </source>
</evidence>
<dbReference type="Gene3D" id="4.10.240.10">
    <property type="entry name" value="Zn(2)-C6 fungal-type DNA-binding domain"/>
    <property type="match status" value="1"/>
</dbReference>
<dbReference type="OrthoDB" id="3364175at2759"/>
<keyword evidence="7" id="KW-0539">Nucleus</keyword>
<dbReference type="GO" id="GO:0006351">
    <property type="term" value="P:DNA-templated transcription"/>
    <property type="evidence" value="ECO:0007669"/>
    <property type="project" value="InterPro"/>
</dbReference>
<keyword evidence="2" id="KW-0479">Metal-binding</keyword>
<evidence type="ECO:0000313" key="10">
    <source>
        <dbReference type="EMBL" id="ORY32288.1"/>
    </source>
</evidence>
<name>A0A1Y2BBS8_9TREE</name>
<dbReference type="CDD" id="cd12148">
    <property type="entry name" value="fungal_TF_MHR"/>
    <property type="match status" value="1"/>
</dbReference>
<dbReference type="SMART" id="SM00066">
    <property type="entry name" value="GAL4"/>
    <property type="match status" value="1"/>
</dbReference>
<feature type="region of interest" description="Disordered" evidence="8">
    <location>
        <begin position="688"/>
        <end position="715"/>
    </location>
</feature>
<reference evidence="10 11" key="1">
    <citation type="submission" date="2016-07" db="EMBL/GenBank/DDBJ databases">
        <title>Pervasive Adenine N6-methylation of Active Genes in Fungi.</title>
        <authorList>
            <consortium name="DOE Joint Genome Institute"/>
            <person name="Mondo S.J."/>
            <person name="Dannebaum R.O."/>
            <person name="Kuo R.C."/>
            <person name="Labutti K."/>
            <person name="Haridas S."/>
            <person name="Kuo A."/>
            <person name="Salamov A."/>
            <person name="Ahrendt S.R."/>
            <person name="Lipzen A."/>
            <person name="Sullivan W."/>
            <person name="Andreopoulos W.B."/>
            <person name="Clum A."/>
            <person name="Lindquist E."/>
            <person name="Daum C."/>
            <person name="Ramamoorthy G.K."/>
            <person name="Gryganskyi A."/>
            <person name="Culley D."/>
            <person name="Magnuson J.K."/>
            <person name="James T.Y."/>
            <person name="O'Malley M.A."/>
            <person name="Stajich J.E."/>
            <person name="Spatafora J.W."/>
            <person name="Visel A."/>
            <person name="Grigoriev I.V."/>
        </authorList>
    </citation>
    <scope>NUCLEOTIDE SEQUENCE [LARGE SCALE GENOMIC DNA]</scope>
    <source>
        <strain evidence="10 11">68-887.2</strain>
    </source>
</reference>
<evidence type="ECO:0000313" key="11">
    <source>
        <dbReference type="Proteomes" id="UP000193986"/>
    </source>
</evidence>
<keyword evidence="5" id="KW-0238">DNA-binding</keyword>
<dbReference type="PROSITE" id="PS00463">
    <property type="entry name" value="ZN2_CY6_FUNGAL_1"/>
    <property type="match status" value="1"/>
</dbReference>
<dbReference type="InterPro" id="IPR007219">
    <property type="entry name" value="XnlR_reg_dom"/>
</dbReference>
<dbReference type="Pfam" id="PF04082">
    <property type="entry name" value="Fungal_trans"/>
    <property type="match status" value="1"/>
</dbReference>
<dbReference type="GO" id="GO:0005634">
    <property type="term" value="C:nucleus"/>
    <property type="evidence" value="ECO:0007669"/>
    <property type="project" value="UniProtKB-SubCell"/>
</dbReference>
<dbReference type="PROSITE" id="PS50048">
    <property type="entry name" value="ZN2_CY6_FUNGAL_2"/>
    <property type="match status" value="1"/>
</dbReference>
<dbReference type="GO" id="GO:0000981">
    <property type="term" value="F:DNA-binding transcription factor activity, RNA polymerase II-specific"/>
    <property type="evidence" value="ECO:0007669"/>
    <property type="project" value="InterPro"/>
</dbReference>
<dbReference type="STRING" id="71784.A0A1Y2BBS8"/>